<proteinExistence type="predicted"/>
<organism evidence="6 7">
    <name type="scientific">Virgibacillus halodenitrificans</name>
    <name type="common">Bacillus halodenitrificans</name>
    <dbReference type="NCBI Taxonomy" id="1482"/>
    <lineage>
        <taxon>Bacteria</taxon>
        <taxon>Bacillati</taxon>
        <taxon>Bacillota</taxon>
        <taxon>Bacilli</taxon>
        <taxon>Bacillales</taxon>
        <taxon>Bacillaceae</taxon>
        <taxon>Virgibacillus</taxon>
    </lineage>
</organism>
<feature type="transmembrane region" description="Helical" evidence="5">
    <location>
        <begin position="144"/>
        <end position="163"/>
    </location>
</feature>
<keyword evidence="2 5" id="KW-0812">Transmembrane</keyword>
<evidence type="ECO:0000256" key="5">
    <source>
        <dbReference type="SAM" id="Phobius"/>
    </source>
</evidence>
<protein>
    <recommendedName>
        <fullName evidence="8">Isoprenylcysteine carboxyl methyltransferase</fullName>
    </recommendedName>
</protein>
<dbReference type="Proteomes" id="UP000182945">
    <property type="component" value="Chromosome"/>
</dbReference>
<dbReference type="AlphaFoldDB" id="A0AAC9J2M6"/>
<feature type="transmembrane region" description="Helical" evidence="5">
    <location>
        <begin position="45"/>
        <end position="64"/>
    </location>
</feature>
<comment type="subcellular location">
    <subcellularLocation>
        <location evidence="1">Membrane</location>
        <topology evidence="1">Multi-pass membrane protein</topology>
    </subcellularLocation>
</comment>
<feature type="transmembrane region" description="Helical" evidence="5">
    <location>
        <begin position="70"/>
        <end position="91"/>
    </location>
</feature>
<dbReference type="KEGG" id="vhl:BME96_09975"/>
<dbReference type="GO" id="GO:0004671">
    <property type="term" value="F:protein C-terminal S-isoprenylcysteine carboxyl O-methyltransferase activity"/>
    <property type="evidence" value="ECO:0007669"/>
    <property type="project" value="InterPro"/>
</dbReference>
<evidence type="ECO:0000256" key="3">
    <source>
        <dbReference type="ARBA" id="ARBA00022989"/>
    </source>
</evidence>
<evidence type="ECO:0000256" key="1">
    <source>
        <dbReference type="ARBA" id="ARBA00004141"/>
    </source>
</evidence>
<dbReference type="GO" id="GO:0016020">
    <property type="term" value="C:membrane"/>
    <property type="evidence" value="ECO:0007669"/>
    <property type="project" value="UniProtKB-SubCell"/>
</dbReference>
<sequence>MQIVGIFMFFTIVIWLRSVEWRVSRRNERWLRERGGEEKDNFRNKAFFFLYHFSIFSILLEILLLKKSVFLISFLPVILFCCLVLLKLWCYMSLGRFWNTKNIQLPHVIVIKKGPYKLIRQPYLFLLTAELFLLPFLFEAYMTAFLFLLVHLVILKVDIPALVKSKLLKKNPI</sequence>
<dbReference type="Pfam" id="PF04140">
    <property type="entry name" value="ICMT"/>
    <property type="match status" value="1"/>
</dbReference>
<name>A0AAC9J2M6_VIRHA</name>
<gene>
    <name evidence="6" type="ORF">BME96_09975</name>
</gene>
<dbReference type="InterPro" id="IPR007269">
    <property type="entry name" value="ICMT_MeTrfase"/>
</dbReference>
<evidence type="ECO:0000313" key="6">
    <source>
        <dbReference type="EMBL" id="APC48479.1"/>
    </source>
</evidence>
<dbReference type="EMBL" id="CP017962">
    <property type="protein sequence ID" value="APC48479.1"/>
    <property type="molecule type" value="Genomic_DNA"/>
</dbReference>
<dbReference type="Gene3D" id="1.20.120.1630">
    <property type="match status" value="1"/>
</dbReference>
<keyword evidence="3 5" id="KW-1133">Transmembrane helix</keyword>
<evidence type="ECO:0000256" key="4">
    <source>
        <dbReference type="ARBA" id="ARBA00023136"/>
    </source>
</evidence>
<feature type="transmembrane region" description="Helical" evidence="5">
    <location>
        <begin position="6"/>
        <end position="24"/>
    </location>
</feature>
<accession>A0AAC9J2M6</accession>
<reference evidence="6 7" key="1">
    <citation type="submission" date="2016-11" db="EMBL/GenBank/DDBJ databases">
        <title>Complete genome sequencing of Virgibacillus halodenitrificans PDB-F2.</title>
        <authorList>
            <person name="Sun Z."/>
            <person name="Zhou Y."/>
            <person name="Li H."/>
        </authorList>
    </citation>
    <scope>NUCLEOTIDE SEQUENCE [LARGE SCALE GENOMIC DNA]</scope>
    <source>
        <strain evidence="6 7">PDB-F2</strain>
    </source>
</reference>
<evidence type="ECO:0000313" key="7">
    <source>
        <dbReference type="Proteomes" id="UP000182945"/>
    </source>
</evidence>
<keyword evidence="4 5" id="KW-0472">Membrane</keyword>
<evidence type="ECO:0000256" key="2">
    <source>
        <dbReference type="ARBA" id="ARBA00022692"/>
    </source>
</evidence>
<evidence type="ECO:0008006" key="8">
    <source>
        <dbReference type="Google" id="ProtNLM"/>
    </source>
</evidence>